<evidence type="ECO:0000256" key="3">
    <source>
        <dbReference type="ARBA" id="ARBA00021315"/>
    </source>
</evidence>
<dbReference type="EMBL" id="JAGETV010000005">
    <property type="protein sequence ID" value="MBO1926746.1"/>
    <property type="molecule type" value="Genomic_DNA"/>
</dbReference>
<feature type="coiled-coil region" evidence="10">
    <location>
        <begin position="298"/>
        <end position="346"/>
    </location>
</feature>
<dbReference type="PIRSF" id="PIRSF003128">
    <property type="entry name" value="RecN"/>
    <property type="match status" value="1"/>
</dbReference>
<evidence type="ECO:0000256" key="8">
    <source>
        <dbReference type="ARBA" id="ARBA00033408"/>
    </source>
</evidence>
<gene>
    <name evidence="12" type="primary">recN</name>
    <name evidence="12" type="ORF">J3998_04090</name>
</gene>
<evidence type="ECO:0000256" key="7">
    <source>
        <dbReference type="ARBA" id="ARBA00023204"/>
    </source>
</evidence>
<evidence type="ECO:0000256" key="5">
    <source>
        <dbReference type="ARBA" id="ARBA00022763"/>
    </source>
</evidence>
<dbReference type="NCBIfam" id="NF008121">
    <property type="entry name" value="PRK10869.1"/>
    <property type="match status" value="1"/>
</dbReference>
<keyword evidence="13" id="KW-1185">Reference proteome</keyword>
<evidence type="ECO:0000256" key="4">
    <source>
        <dbReference type="ARBA" id="ARBA00022741"/>
    </source>
</evidence>
<evidence type="ECO:0000259" key="11">
    <source>
        <dbReference type="Pfam" id="PF02463"/>
    </source>
</evidence>
<keyword evidence="10" id="KW-0175">Coiled coil</keyword>
<dbReference type="SUPFAM" id="SSF52540">
    <property type="entry name" value="P-loop containing nucleoside triphosphate hydrolases"/>
    <property type="match status" value="2"/>
</dbReference>
<dbReference type="Proteomes" id="UP000664835">
    <property type="component" value="Unassembled WGS sequence"/>
</dbReference>
<dbReference type="InterPro" id="IPR027417">
    <property type="entry name" value="P-loop_NTPase"/>
</dbReference>
<dbReference type="InterPro" id="IPR003395">
    <property type="entry name" value="RecF/RecN/SMC_N"/>
</dbReference>
<name>A0ABS3Q392_9GAMM</name>
<dbReference type="PANTHER" id="PTHR11059:SF0">
    <property type="entry name" value="DNA REPAIR PROTEIN RECN"/>
    <property type="match status" value="1"/>
</dbReference>
<keyword evidence="6" id="KW-0067">ATP-binding</keyword>
<evidence type="ECO:0000313" key="13">
    <source>
        <dbReference type="Proteomes" id="UP000664835"/>
    </source>
</evidence>
<comment type="similarity">
    <text evidence="2 9">Belongs to the RecN family.</text>
</comment>
<keyword evidence="7 9" id="KW-0234">DNA repair</keyword>
<evidence type="ECO:0000256" key="6">
    <source>
        <dbReference type="ARBA" id="ARBA00022840"/>
    </source>
</evidence>
<evidence type="ECO:0000256" key="1">
    <source>
        <dbReference type="ARBA" id="ARBA00003618"/>
    </source>
</evidence>
<dbReference type="PANTHER" id="PTHR11059">
    <property type="entry name" value="DNA REPAIR PROTEIN RECN"/>
    <property type="match status" value="1"/>
</dbReference>
<evidence type="ECO:0000313" key="12">
    <source>
        <dbReference type="EMBL" id="MBO1926746.1"/>
    </source>
</evidence>
<evidence type="ECO:0000256" key="9">
    <source>
        <dbReference type="PIRNR" id="PIRNR003128"/>
    </source>
</evidence>
<dbReference type="CDD" id="cd03241">
    <property type="entry name" value="ABC_RecN"/>
    <property type="match status" value="2"/>
</dbReference>
<sequence>MLSELSIQNLALIEKLTLNFQNGFSTLTGETGAGKSILLDALGLALGERADSSLVRYDTKRADISARFDLSRLPHVQTWLEKQELDEAGESECFLRRTLTAEGRSKAYINGIPVSLNQLKTLSSMLIDIHGQHEHQSLLNPVKQLELLDAFAAHPKLVENCQESYKIWQKSKQLLAKLETEKEDYQNKLELLQFQQQEFADLAPQEGEFTQLEQEQNTLSHASEIKQNGELAYQLLEEENGASDIINRAMHALEQICDYEPKFSAPLQQLNSALIEVQEAASEIQSFSDHIELDPQQLAQIEERLSSLFATAKKYQVEPSELPQKQQQIEQTLDELQHNNDSADELRIAVIQQQEQFYQTAGKLTLSRQKAAKKLSKQITEGMQELGMANGQFSVEISTAKSPSILGTDACIFEVSANKGQPLQALAKVASGGELSRISLAIQVATAEVAELPTLIFDEVDVGIGGGIAEVVGEKMRQLGEHKQILSITHLAQVASHGNQHLRISKHDKKSVTHTQVQPLEPEERIDELARMLGGMTITEQTQKMAQEMWQQAQAK</sequence>
<dbReference type="InterPro" id="IPR004604">
    <property type="entry name" value="DNA_recomb/repair_RecN"/>
</dbReference>
<keyword evidence="5 9" id="KW-0227">DNA damage</keyword>
<keyword evidence="4" id="KW-0547">Nucleotide-binding</keyword>
<feature type="domain" description="RecF/RecN/SMC N-terminal" evidence="11">
    <location>
        <begin position="2"/>
        <end position="510"/>
    </location>
</feature>
<dbReference type="NCBIfam" id="TIGR00634">
    <property type="entry name" value="recN"/>
    <property type="match status" value="1"/>
</dbReference>
<protein>
    <recommendedName>
        <fullName evidence="3 9">DNA repair protein RecN</fullName>
    </recommendedName>
    <alternativeName>
        <fullName evidence="8 9">Recombination protein N</fullName>
    </alternativeName>
</protein>
<evidence type="ECO:0000256" key="2">
    <source>
        <dbReference type="ARBA" id="ARBA00009441"/>
    </source>
</evidence>
<comment type="function">
    <text evidence="1 9">May be involved in recombinational repair of damaged DNA.</text>
</comment>
<dbReference type="Pfam" id="PF02463">
    <property type="entry name" value="SMC_N"/>
    <property type="match status" value="1"/>
</dbReference>
<dbReference type="Gene3D" id="3.40.50.300">
    <property type="entry name" value="P-loop containing nucleotide triphosphate hydrolases"/>
    <property type="match status" value="2"/>
</dbReference>
<reference evidence="12 13" key="1">
    <citation type="submission" date="2021-03" db="EMBL/GenBank/DDBJ databases">
        <title>Thiomicrorhabdus sp.nov.,novel sulfur-oxidizing bacteria isolated from coastal sediment.</title>
        <authorList>
            <person name="Liu X."/>
        </authorList>
    </citation>
    <scope>NUCLEOTIDE SEQUENCE [LARGE SCALE GENOMIC DNA]</scope>
    <source>
        <strain evidence="12 13">6S2-11</strain>
    </source>
</reference>
<dbReference type="RefSeq" id="WP_208148196.1">
    <property type="nucleotide sequence ID" value="NZ_JAGETV010000005.1"/>
</dbReference>
<proteinExistence type="inferred from homology"/>
<accession>A0ABS3Q392</accession>
<evidence type="ECO:0000256" key="10">
    <source>
        <dbReference type="SAM" id="Coils"/>
    </source>
</evidence>
<feature type="coiled-coil region" evidence="10">
    <location>
        <begin position="168"/>
        <end position="198"/>
    </location>
</feature>
<organism evidence="12 13">
    <name type="scientific">Thiomicrorhabdus marina</name>
    <dbReference type="NCBI Taxonomy" id="2818442"/>
    <lineage>
        <taxon>Bacteria</taxon>
        <taxon>Pseudomonadati</taxon>
        <taxon>Pseudomonadota</taxon>
        <taxon>Gammaproteobacteria</taxon>
        <taxon>Thiotrichales</taxon>
        <taxon>Piscirickettsiaceae</taxon>
        <taxon>Thiomicrorhabdus</taxon>
    </lineage>
</organism>
<comment type="caution">
    <text evidence="12">The sequence shown here is derived from an EMBL/GenBank/DDBJ whole genome shotgun (WGS) entry which is preliminary data.</text>
</comment>